<comment type="subcellular location">
    <subcellularLocation>
        <location evidence="9">Cytoplasm</location>
    </subcellularLocation>
    <subcellularLocation>
        <location evidence="1 9">Nucleus</location>
    </subcellularLocation>
</comment>
<dbReference type="Pfam" id="PF21184">
    <property type="entry name" value="HAT1_C_fung"/>
    <property type="match status" value="1"/>
</dbReference>
<dbReference type="Pfam" id="PF10394">
    <property type="entry name" value="Hat1_N"/>
    <property type="match status" value="1"/>
</dbReference>
<dbReference type="Gene3D" id="3.40.630.30">
    <property type="match status" value="1"/>
</dbReference>
<dbReference type="CDD" id="cd04301">
    <property type="entry name" value="NAT_SF"/>
    <property type="match status" value="1"/>
</dbReference>
<evidence type="ECO:0000256" key="8">
    <source>
        <dbReference type="ARBA" id="ARBA00048017"/>
    </source>
</evidence>
<evidence type="ECO:0000256" key="3">
    <source>
        <dbReference type="ARBA" id="ARBA00013184"/>
    </source>
</evidence>
<evidence type="ECO:0000313" key="11">
    <source>
        <dbReference type="EMBL" id="RYO80545.1"/>
    </source>
</evidence>
<dbReference type="InterPro" id="IPR013523">
    <property type="entry name" value="Hist_AcTrfase_HAT1_C"/>
</dbReference>
<dbReference type="EMBL" id="QJNS01000286">
    <property type="protein sequence ID" value="RYO80545.1"/>
    <property type="molecule type" value="Genomic_DNA"/>
</dbReference>
<sequence>MDDECMRPNGGDTEEAQRLISDIGTVDASDALTISLVEPSIDDDSLHKIASFHPKFTYPLFGDEERIFGYKGLKINLQYNASDLRPNLSVSFSKKFVSVGDIEATDVSAVMKDFLPGVSFQKHQDFRQAVRSLPDTWTPPGRVVKTFNKGGEVYEVWQGNLADSAVKQLVKRIQIIVLFFVEGGSYIGEDADGNDEPEYSLARWSVYFLYKKKPDEVKSKYIFQGYSTVYRFWMFQQPTPPAMPGADTTALHPPPNDSWELPERDLPLTDIPHRARISQFVILPPFQGKGAGAMLYSTIFELQMKDLSAKEVTVEDPNEAFDLLRDICDMRYLRKNEPDFANLKINTDIPIPEKGGILRNDTGVMLTHQSHTAAATIVDIDALEKLRVRHKIAPRQFSRLVEMHLMSRLPASVRPRADPSGSKNLVTLKGDKKVYTLWRLLLKQRIYRRNATILGEFEITERILKLNETVENVEWEYAKIIDRIESTSAVANGKRELDKGAEAENGPLGKKIRIENA</sequence>
<keyword evidence="6 9" id="KW-0539">Nucleus</keyword>
<proteinExistence type="inferred from homology"/>
<dbReference type="Gene3D" id="3.90.360.10">
    <property type="entry name" value="Histone acetyl transferase 1 (HAT1), N-terminal domain"/>
    <property type="match status" value="1"/>
</dbReference>
<evidence type="ECO:0000256" key="2">
    <source>
        <dbReference type="ARBA" id="ARBA00010543"/>
    </source>
</evidence>
<comment type="subunit">
    <text evidence="9">Component of the HAT-B complex composed of at least HAT1 and HAT2. The HAT-B complex binds to histone H4 tail.</text>
</comment>
<evidence type="ECO:0000256" key="4">
    <source>
        <dbReference type="ARBA" id="ARBA00021268"/>
    </source>
</evidence>
<dbReference type="InterPro" id="IPR017380">
    <property type="entry name" value="Hist_AcTrfase_B-typ_cat-su"/>
</dbReference>
<dbReference type="SUPFAM" id="SSF55729">
    <property type="entry name" value="Acyl-CoA N-acyltransferases (Nat)"/>
    <property type="match status" value="1"/>
</dbReference>
<evidence type="ECO:0000259" key="10">
    <source>
        <dbReference type="Pfam" id="PF10394"/>
    </source>
</evidence>
<reference evidence="11 12" key="1">
    <citation type="submission" date="2018-06" db="EMBL/GenBank/DDBJ databases">
        <title>Complete Genomes of Monosporascus.</title>
        <authorList>
            <person name="Robinson A.J."/>
            <person name="Natvig D.O."/>
        </authorList>
    </citation>
    <scope>NUCLEOTIDE SEQUENCE [LARGE SCALE GENOMIC DNA]</scope>
    <source>
        <strain evidence="11 12">CBS 609.92</strain>
    </source>
</reference>
<evidence type="ECO:0000256" key="7">
    <source>
        <dbReference type="ARBA" id="ARBA00023315"/>
    </source>
</evidence>
<dbReference type="PANTHER" id="PTHR12046">
    <property type="entry name" value="HISTONE ACETYLTRANSFERASE TYPE B CATALYTIC SUBUNIT"/>
    <property type="match status" value="1"/>
</dbReference>
<keyword evidence="5 9" id="KW-0808">Transferase</keyword>
<keyword evidence="9" id="KW-0963">Cytoplasm</keyword>
<dbReference type="Gene3D" id="1.10.10.390">
    <property type="match status" value="1"/>
</dbReference>
<dbReference type="InterPro" id="IPR037113">
    <property type="entry name" value="Hat1_N_sf"/>
</dbReference>
<name>A0ABY0GZ75_9PEZI</name>
<gene>
    <name evidence="11" type="ORF">DL762_007590</name>
</gene>
<protein>
    <recommendedName>
        <fullName evidence="4 9">Histone acetyltransferase type B catalytic subunit</fullName>
        <ecNumber evidence="3 9">2.3.1.48</ecNumber>
    </recommendedName>
</protein>
<dbReference type="InterPro" id="IPR019467">
    <property type="entry name" value="Hat1_N"/>
</dbReference>
<dbReference type="InterPro" id="IPR016181">
    <property type="entry name" value="Acyl_CoA_acyltransferase"/>
</dbReference>
<dbReference type="Proteomes" id="UP000294003">
    <property type="component" value="Unassembled WGS sequence"/>
</dbReference>
<comment type="function">
    <text evidence="9">Catalytic component of the histone acetylase B (HAT-B) complex. Has intrinsic substrate specificity that modifies lysine in recognition sequence GXGKXG. Involved in DNA double-strand break repair.</text>
</comment>
<organism evidence="11 12">
    <name type="scientific">Monosporascus cannonballus</name>
    <dbReference type="NCBI Taxonomy" id="155416"/>
    <lineage>
        <taxon>Eukaryota</taxon>
        <taxon>Fungi</taxon>
        <taxon>Dikarya</taxon>
        <taxon>Ascomycota</taxon>
        <taxon>Pezizomycotina</taxon>
        <taxon>Sordariomycetes</taxon>
        <taxon>Xylariomycetidae</taxon>
        <taxon>Xylariales</taxon>
        <taxon>Xylariales incertae sedis</taxon>
        <taxon>Monosporascus</taxon>
    </lineage>
</organism>
<keyword evidence="7 9" id="KW-0012">Acyltransferase</keyword>
<comment type="caution">
    <text evidence="11">The sequence shown here is derived from an EMBL/GenBank/DDBJ whole genome shotgun (WGS) entry which is preliminary data.</text>
</comment>
<dbReference type="PIRSF" id="PIRSF038084">
    <property type="entry name" value="HAT-B_cat"/>
    <property type="match status" value="1"/>
</dbReference>
<comment type="similarity">
    <text evidence="2 9">Belongs to the HAT1 family.</text>
</comment>
<keyword evidence="12" id="KW-1185">Reference proteome</keyword>
<evidence type="ECO:0000256" key="1">
    <source>
        <dbReference type="ARBA" id="ARBA00004123"/>
    </source>
</evidence>
<accession>A0ABY0GZ75</accession>
<evidence type="ECO:0000256" key="5">
    <source>
        <dbReference type="ARBA" id="ARBA00022679"/>
    </source>
</evidence>
<dbReference type="EC" id="2.3.1.48" evidence="3 9"/>
<evidence type="ECO:0000313" key="12">
    <source>
        <dbReference type="Proteomes" id="UP000294003"/>
    </source>
</evidence>
<feature type="domain" description="Histone acetyl transferase HAT1 N-terminal" evidence="10">
    <location>
        <begin position="25"/>
        <end position="182"/>
    </location>
</feature>
<evidence type="ECO:0000256" key="9">
    <source>
        <dbReference type="PIRNR" id="PIRNR038084"/>
    </source>
</evidence>
<evidence type="ECO:0000256" key="6">
    <source>
        <dbReference type="ARBA" id="ARBA00023242"/>
    </source>
</evidence>
<comment type="catalytic activity">
    <reaction evidence="8 9">
        <text>L-lysyl-[protein] + acetyl-CoA = N(6)-acetyl-L-lysyl-[protein] + CoA + H(+)</text>
        <dbReference type="Rhea" id="RHEA:45948"/>
        <dbReference type="Rhea" id="RHEA-COMP:9752"/>
        <dbReference type="Rhea" id="RHEA-COMP:10731"/>
        <dbReference type="ChEBI" id="CHEBI:15378"/>
        <dbReference type="ChEBI" id="CHEBI:29969"/>
        <dbReference type="ChEBI" id="CHEBI:57287"/>
        <dbReference type="ChEBI" id="CHEBI:57288"/>
        <dbReference type="ChEBI" id="CHEBI:61930"/>
        <dbReference type="EC" id="2.3.1.48"/>
    </reaction>
</comment>